<dbReference type="GO" id="GO:0030488">
    <property type="term" value="P:tRNA methylation"/>
    <property type="evidence" value="ECO:0007669"/>
    <property type="project" value="TreeGrafter"/>
</dbReference>
<accession>E6PWM1</accession>
<dbReference type="Gene3D" id="1.10.10.1800">
    <property type="entry name" value="tRNA uridine 5-carboxymethylaminomethyl modification enzyme MnmG/GidA"/>
    <property type="match status" value="1"/>
</dbReference>
<name>E6PWM1_9ZZZZ</name>
<proteinExistence type="inferred from homology"/>
<sequence length="190" mass="21120">MAALKQLAEQRKVDAERLERVAPELRIEAVAGQSWAQLLKRPEITMERILPALEEAMEENALLRPMLTRDADSLASIRRNEIRAVETEIKFAGYLEQQTRAIQKLKDAEGVAIPAWLDYTVISGLSREMQEKLGRVRPATIGQASRIPGVTPAALGLVHVSIRIQGQIQSQPQGQARSGQRQRVAAERGQ</sequence>
<feature type="domain" description="tRNA uridine 5-carboxymethylaminomethyl modification enzyme C-terminal subdomain" evidence="6">
    <location>
        <begin position="89"/>
        <end position="160"/>
    </location>
</feature>
<keyword evidence="3" id="KW-0285">Flavoprotein</keyword>
<evidence type="ECO:0000256" key="4">
    <source>
        <dbReference type="ARBA" id="ARBA00022827"/>
    </source>
</evidence>
<reference evidence="7" key="1">
    <citation type="submission" date="2009-10" db="EMBL/GenBank/DDBJ databases">
        <title>Diversity of trophic interactions inside an arsenic-rich microbial ecosystem.</title>
        <authorList>
            <person name="Bertin P.N."/>
            <person name="Heinrich-Salmeron A."/>
            <person name="Pelletier E."/>
            <person name="Goulhen-Chollet F."/>
            <person name="Arsene-Ploetze F."/>
            <person name="Gallien S."/>
            <person name="Calteau A."/>
            <person name="Vallenet D."/>
            <person name="Casiot C."/>
            <person name="Chane-Woon-Ming B."/>
            <person name="Giloteaux L."/>
            <person name="Barakat M."/>
            <person name="Bonnefoy V."/>
            <person name="Bruneel O."/>
            <person name="Chandler M."/>
            <person name="Cleiss J."/>
            <person name="Duran R."/>
            <person name="Elbaz-Poulichet F."/>
            <person name="Fonknechten N."/>
            <person name="Lauga B."/>
            <person name="Mornico D."/>
            <person name="Ortet P."/>
            <person name="Schaeffer C."/>
            <person name="Siguier P."/>
            <person name="Alexander Thil Smith A."/>
            <person name="Van Dorsselaer A."/>
            <person name="Weissenbach J."/>
            <person name="Medigue C."/>
            <person name="Le Paslier D."/>
        </authorList>
    </citation>
    <scope>NUCLEOTIDE SEQUENCE</scope>
</reference>
<comment type="caution">
    <text evidence="7">The sequence shown here is derived from an EMBL/GenBank/DDBJ whole genome shotgun (WGS) entry which is preliminary data.</text>
</comment>
<dbReference type="Gene3D" id="1.10.150.570">
    <property type="entry name" value="GidA associated domain, C-terminal subdomain"/>
    <property type="match status" value="1"/>
</dbReference>
<keyword evidence="4" id="KW-0274">FAD</keyword>
<evidence type="ECO:0000256" key="3">
    <source>
        <dbReference type="ARBA" id="ARBA00022630"/>
    </source>
</evidence>
<evidence type="ECO:0000256" key="5">
    <source>
        <dbReference type="SAM" id="MobiDB-lite"/>
    </source>
</evidence>
<dbReference type="PANTHER" id="PTHR11806">
    <property type="entry name" value="GLUCOSE INHIBITED DIVISION PROTEIN A"/>
    <property type="match status" value="1"/>
</dbReference>
<dbReference type="GO" id="GO:0002098">
    <property type="term" value="P:tRNA wobble uridine modification"/>
    <property type="evidence" value="ECO:0007669"/>
    <property type="project" value="TreeGrafter"/>
</dbReference>
<evidence type="ECO:0000259" key="6">
    <source>
        <dbReference type="SMART" id="SM01228"/>
    </source>
</evidence>
<gene>
    <name evidence="7" type="ORF">CARN3_0239</name>
</gene>
<comment type="cofactor">
    <cofactor evidence="1">
        <name>FAD</name>
        <dbReference type="ChEBI" id="CHEBI:57692"/>
    </cofactor>
</comment>
<evidence type="ECO:0000256" key="2">
    <source>
        <dbReference type="ARBA" id="ARBA00007653"/>
    </source>
</evidence>
<dbReference type="InterPro" id="IPR047001">
    <property type="entry name" value="MnmG_C_subdom"/>
</dbReference>
<comment type="similarity">
    <text evidence="2">Belongs to the MnmG family.</text>
</comment>
<protein>
    <submittedName>
        <fullName evidence="7">Glucose inhibited division protein A</fullName>
    </submittedName>
</protein>
<feature type="compositionally biased region" description="Low complexity" evidence="5">
    <location>
        <begin position="169"/>
        <end position="178"/>
    </location>
</feature>
<dbReference type="InterPro" id="IPR049312">
    <property type="entry name" value="GIDA_C_N"/>
</dbReference>
<dbReference type="GO" id="GO:0050660">
    <property type="term" value="F:flavin adenine dinucleotide binding"/>
    <property type="evidence" value="ECO:0007669"/>
    <property type="project" value="InterPro"/>
</dbReference>
<dbReference type="InterPro" id="IPR044920">
    <property type="entry name" value="MnmG_C_subdom_sf"/>
</dbReference>
<evidence type="ECO:0000256" key="1">
    <source>
        <dbReference type="ARBA" id="ARBA00001974"/>
    </source>
</evidence>
<dbReference type="InterPro" id="IPR002218">
    <property type="entry name" value="MnmG-rel"/>
</dbReference>
<evidence type="ECO:0000313" key="7">
    <source>
        <dbReference type="EMBL" id="CBH99329.1"/>
    </source>
</evidence>
<organism evidence="7">
    <name type="scientific">mine drainage metagenome</name>
    <dbReference type="NCBI Taxonomy" id="410659"/>
    <lineage>
        <taxon>unclassified sequences</taxon>
        <taxon>metagenomes</taxon>
        <taxon>ecological metagenomes</taxon>
    </lineage>
</organism>
<dbReference type="Pfam" id="PF21680">
    <property type="entry name" value="GIDA_C_1st"/>
    <property type="match status" value="1"/>
</dbReference>
<dbReference type="EMBL" id="CABN01000002">
    <property type="protein sequence ID" value="CBH99329.1"/>
    <property type="molecule type" value="Genomic_DNA"/>
</dbReference>
<dbReference type="GO" id="GO:0005829">
    <property type="term" value="C:cytosol"/>
    <property type="evidence" value="ECO:0007669"/>
    <property type="project" value="TreeGrafter"/>
</dbReference>
<dbReference type="SMART" id="SM01228">
    <property type="entry name" value="GIDA_assoc_3"/>
    <property type="match status" value="1"/>
</dbReference>
<dbReference type="PANTHER" id="PTHR11806:SF2">
    <property type="entry name" value="METHYLENETETRAHYDROFOLATE--TRNA-(URACIL-5-)-METHYLTRANSFERASE TRMFO"/>
    <property type="match status" value="1"/>
</dbReference>
<feature type="region of interest" description="Disordered" evidence="5">
    <location>
        <begin position="169"/>
        <end position="190"/>
    </location>
</feature>
<dbReference type="InterPro" id="IPR026904">
    <property type="entry name" value="MnmG_C"/>
</dbReference>
<dbReference type="Pfam" id="PF13932">
    <property type="entry name" value="SAM_GIDA_C"/>
    <property type="match status" value="1"/>
</dbReference>
<dbReference type="AlphaFoldDB" id="E6PWM1"/>
<dbReference type="FunFam" id="1.10.150.570:FF:000001">
    <property type="entry name" value="tRNA uridine 5-carboxymethylaminomethyl modification enzyme MnmG"/>
    <property type="match status" value="1"/>
</dbReference>